<dbReference type="GO" id="GO:0032259">
    <property type="term" value="P:methylation"/>
    <property type="evidence" value="ECO:0007669"/>
    <property type="project" value="UniProtKB-KW"/>
</dbReference>
<dbReference type="RefSeq" id="WP_137615466.1">
    <property type="nucleotide sequence ID" value="NZ_BJDI01000003.1"/>
</dbReference>
<proteinExistence type="predicted"/>
<sequence length="285" mass="32347">MNPKKLKQLKKRAKKQSTQSAPYIVQLSHYRELFKDDPQVLVLINNALEADRLMAAGLAPQPLPLLQVPDDFQNQLFARINAKYALHDPAGDAEWNQLSAALPKIDQLLRDFRDYIEDQYGMWAYINAPFLKDLADFVGNEPVLEVMAGNGYISKGLSRLHPSQTIITTDSKAWTKEKDNQTGKQPVTTIEALDAVSAFEKYADQVKFVIMAWSPDKLPLDWELLQAMRASEQQIPLICIGEKYGATGSKQFWDAAHYREDAAVNALNNHYRPFDLIHDQVYVVD</sequence>
<keyword evidence="1" id="KW-0489">Methyltransferase</keyword>
<gene>
    <name evidence="1" type="ORF">ACFP1L_09685</name>
</gene>
<evidence type="ECO:0000313" key="1">
    <source>
        <dbReference type="EMBL" id="MFC6202138.1"/>
    </source>
</evidence>
<evidence type="ECO:0000313" key="2">
    <source>
        <dbReference type="Proteomes" id="UP001596171"/>
    </source>
</evidence>
<comment type="caution">
    <text evidence="1">The sequence shown here is derived from an EMBL/GenBank/DDBJ whole genome shotgun (WGS) entry which is preliminary data.</text>
</comment>
<protein>
    <submittedName>
        <fullName evidence="1">SAM-dependent methyltransferase</fullName>
    </submittedName>
</protein>
<accession>A0ABW1SKN5</accession>
<keyword evidence="1" id="KW-0808">Transferase</keyword>
<dbReference type="GO" id="GO:0008168">
    <property type="term" value="F:methyltransferase activity"/>
    <property type="evidence" value="ECO:0007669"/>
    <property type="project" value="UniProtKB-KW"/>
</dbReference>
<keyword evidence="2" id="KW-1185">Reference proteome</keyword>
<dbReference type="SUPFAM" id="SSF53335">
    <property type="entry name" value="S-adenosyl-L-methionine-dependent methyltransferases"/>
    <property type="match status" value="1"/>
</dbReference>
<organism evidence="1 2">
    <name type="scientific">Lactiplantibacillus nangangensis</name>
    <dbReference type="NCBI Taxonomy" id="2559917"/>
    <lineage>
        <taxon>Bacteria</taxon>
        <taxon>Bacillati</taxon>
        <taxon>Bacillota</taxon>
        <taxon>Bacilli</taxon>
        <taxon>Lactobacillales</taxon>
        <taxon>Lactobacillaceae</taxon>
        <taxon>Lactiplantibacillus</taxon>
    </lineage>
</organism>
<reference evidence="2" key="1">
    <citation type="journal article" date="2019" name="Int. J. Syst. Evol. Microbiol.">
        <title>The Global Catalogue of Microorganisms (GCM) 10K type strain sequencing project: providing services to taxonomists for standard genome sequencing and annotation.</title>
        <authorList>
            <consortium name="The Broad Institute Genomics Platform"/>
            <consortium name="The Broad Institute Genome Sequencing Center for Infectious Disease"/>
            <person name="Wu L."/>
            <person name="Ma J."/>
        </authorList>
    </citation>
    <scope>NUCLEOTIDE SEQUENCE [LARGE SCALE GENOMIC DNA]</scope>
    <source>
        <strain evidence="2">CCM 8930</strain>
    </source>
</reference>
<dbReference type="Proteomes" id="UP001596171">
    <property type="component" value="Unassembled WGS sequence"/>
</dbReference>
<dbReference type="InterPro" id="IPR029063">
    <property type="entry name" value="SAM-dependent_MTases_sf"/>
</dbReference>
<name>A0ABW1SKN5_9LACO</name>
<dbReference type="EMBL" id="JBHSSE010000018">
    <property type="protein sequence ID" value="MFC6202138.1"/>
    <property type="molecule type" value="Genomic_DNA"/>
</dbReference>